<accession>A0A2K2F2W1</accession>
<reference evidence="9 10" key="1">
    <citation type="submission" date="2017-06" db="EMBL/GenBank/DDBJ databases">
        <title>Investigating the central metabolism of Clostridium thermosuccinogenes.</title>
        <authorList>
            <person name="Koendjbiharie J.G."/>
            <person name="van Kranenburg R."/>
        </authorList>
    </citation>
    <scope>NUCLEOTIDE SEQUENCE [LARGE SCALE GENOMIC DNA]</scope>
    <source>
        <strain evidence="9 10">DSM 5806</strain>
    </source>
</reference>
<dbReference type="PANTHER" id="PTHR34975">
    <property type="entry name" value="SPORE GERMINATION PROTEIN A2"/>
    <property type="match status" value="1"/>
</dbReference>
<gene>
    <name evidence="9" type="ORF">CDQ84_11975</name>
</gene>
<feature type="transmembrane region" description="Helical" evidence="8">
    <location>
        <begin position="216"/>
        <end position="238"/>
    </location>
</feature>
<dbReference type="OrthoDB" id="1675410at2"/>
<keyword evidence="7 8" id="KW-0472">Membrane</keyword>
<keyword evidence="6 8" id="KW-1133">Transmembrane helix</keyword>
<dbReference type="GO" id="GO:0009847">
    <property type="term" value="P:spore germination"/>
    <property type="evidence" value="ECO:0007669"/>
    <property type="project" value="InterPro"/>
</dbReference>
<dbReference type="EMBL" id="NIOJ01000031">
    <property type="protein sequence ID" value="PNT98060.1"/>
    <property type="molecule type" value="Genomic_DNA"/>
</dbReference>
<evidence type="ECO:0000256" key="3">
    <source>
        <dbReference type="ARBA" id="ARBA00022448"/>
    </source>
</evidence>
<proteinExistence type="inferred from homology"/>
<feature type="transmembrane region" description="Helical" evidence="8">
    <location>
        <begin position="272"/>
        <end position="294"/>
    </location>
</feature>
<keyword evidence="5 8" id="KW-0812">Transmembrane</keyword>
<keyword evidence="3" id="KW-0813">Transport</keyword>
<evidence type="ECO:0000256" key="4">
    <source>
        <dbReference type="ARBA" id="ARBA00022544"/>
    </source>
</evidence>
<dbReference type="AlphaFoldDB" id="A0A2K2F2W1"/>
<evidence type="ECO:0000313" key="10">
    <source>
        <dbReference type="Proteomes" id="UP000236151"/>
    </source>
</evidence>
<dbReference type="KEGG" id="cthd:CDO33_07070"/>
<keyword evidence="4" id="KW-0309">Germination</keyword>
<feature type="transmembrane region" description="Helical" evidence="8">
    <location>
        <begin position="337"/>
        <end position="354"/>
    </location>
</feature>
<evidence type="ECO:0000256" key="8">
    <source>
        <dbReference type="SAM" id="Phobius"/>
    </source>
</evidence>
<comment type="similarity">
    <text evidence="2">Belongs to the amino acid-polyamine-organocation (APC) superfamily. Spore germination protein (SGP) (TC 2.A.3.9) family.</text>
</comment>
<dbReference type="Proteomes" id="UP000236151">
    <property type="component" value="Unassembled WGS sequence"/>
</dbReference>
<protein>
    <submittedName>
        <fullName evidence="9">Uncharacterized protein</fullName>
    </submittedName>
</protein>
<comment type="subcellular location">
    <subcellularLocation>
        <location evidence="1">Membrane</location>
        <topology evidence="1">Multi-pass membrane protein</topology>
    </subcellularLocation>
</comment>
<feature type="transmembrane region" description="Helical" evidence="8">
    <location>
        <begin position="80"/>
        <end position="102"/>
    </location>
</feature>
<feature type="transmembrane region" description="Helical" evidence="8">
    <location>
        <begin position="145"/>
        <end position="167"/>
    </location>
</feature>
<feature type="transmembrane region" description="Helical" evidence="8">
    <location>
        <begin position="187"/>
        <end position="204"/>
    </location>
</feature>
<dbReference type="RefSeq" id="WP_103081972.1">
    <property type="nucleotide sequence ID" value="NZ_CP021850.1"/>
</dbReference>
<comment type="caution">
    <text evidence="9">The sequence shown here is derived from an EMBL/GenBank/DDBJ whole genome shotgun (WGS) entry which is preliminary data.</text>
</comment>
<evidence type="ECO:0000256" key="2">
    <source>
        <dbReference type="ARBA" id="ARBA00007998"/>
    </source>
</evidence>
<dbReference type="GO" id="GO:0016020">
    <property type="term" value="C:membrane"/>
    <property type="evidence" value="ECO:0007669"/>
    <property type="project" value="UniProtKB-SubCell"/>
</dbReference>
<evidence type="ECO:0000313" key="9">
    <source>
        <dbReference type="EMBL" id="PNT98060.1"/>
    </source>
</evidence>
<feature type="transmembrane region" description="Helical" evidence="8">
    <location>
        <begin position="306"/>
        <end position="325"/>
    </location>
</feature>
<keyword evidence="10" id="KW-1185">Reference proteome</keyword>
<dbReference type="InterPro" id="IPR004761">
    <property type="entry name" value="Spore_GerAB"/>
</dbReference>
<feature type="transmembrane region" description="Helical" evidence="8">
    <location>
        <begin position="38"/>
        <end position="59"/>
    </location>
</feature>
<sequence>MKNETVFGRWEANCLLIILIGAKIFLNFPRVIEEIVGNAGWILVLVTTVLAFILFYIITRLYEPFEGMDLIDIADRAMGSVGKLIVGGVLIAYLIFTASIMLREFGEDMKTISFAMSPISFMLILFIAGMIAAAYFGLEPIVRIAAILTPVIVAGYLIIILGVIPYYRFNNLYPLLGHGVNAIAANSIPQLSMFSLFEMLFLITPYIKTNKNMKRVGYSVLGASCFALITSTLVYALVYPYPIALENFLPIYQLARLINIGRFFQRIESMFVFIWAAGALLHLSATFYLAIHLFAKILRLKYQKPLIIPFAILVFNISLLPPSLMETIKLETQFSKNYFAFISFGLPIMVLLIARIRKRTVKGAVECSER</sequence>
<dbReference type="PANTHER" id="PTHR34975:SF2">
    <property type="entry name" value="SPORE GERMINATION PROTEIN A2"/>
    <property type="match status" value="1"/>
</dbReference>
<evidence type="ECO:0000256" key="1">
    <source>
        <dbReference type="ARBA" id="ARBA00004141"/>
    </source>
</evidence>
<name>A0A2K2F2W1_9CLOT</name>
<organism evidence="9 10">
    <name type="scientific">Clostridium thermosuccinogenes</name>
    <dbReference type="NCBI Taxonomy" id="84032"/>
    <lineage>
        <taxon>Bacteria</taxon>
        <taxon>Bacillati</taxon>
        <taxon>Bacillota</taxon>
        <taxon>Clostridia</taxon>
        <taxon>Eubacteriales</taxon>
        <taxon>Clostridiaceae</taxon>
        <taxon>Clostridium</taxon>
    </lineage>
</organism>
<feature type="transmembrane region" description="Helical" evidence="8">
    <location>
        <begin position="12"/>
        <end position="32"/>
    </location>
</feature>
<dbReference type="Pfam" id="PF03845">
    <property type="entry name" value="Spore_permease"/>
    <property type="match status" value="1"/>
</dbReference>
<evidence type="ECO:0000256" key="7">
    <source>
        <dbReference type="ARBA" id="ARBA00023136"/>
    </source>
</evidence>
<evidence type="ECO:0000256" key="5">
    <source>
        <dbReference type="ARBA" id="ARBA00022692"/>
    </source>
</evidence>
<evidence type="ECO:0000256" key="6">
    <source>
        <dbReference type="ARBA" id="ARBA00022989"/>
    </source>
</evidence>
<feature type="transmembrane region" description="Helical" evidence="8">
    <location>
        <begin position="114"/>
        <end position="138"/>
    </location>
</feature>